<reference evidence="1" key="1">
    <citation type="journal article" date="2014" name="Front. Microbiol.">
        <title>High frequency of phylogenetically diverse reductive dehalogenase-homologous genes in deep subseafloor sedimentary metagenomes.</title>
        <authorList>
            <person name="Kawai M."/>
            <person name="Futagami T."/>
            <person name="Toyoda A."/>
            <person name="Takaki Y."/>
            <person name="Nishi S."/>
            <person name="Hori S."/>
            <person name="Arai W."/>
            <person name="Tsubouchi T."/>
            <person name="Morono Y."/>
            <person name="Uchiyama I."/>
            <person name="Ito T."/>
            <person name="Fujiyama A."/>
            <person name="Inagaki F."/>
            <person name="Takami H."/>
        </authorList>
    </citation>
    <scope>NUCLEOTIDE SEQUENCE</scope>
    <source>
        <strain evidence="1">Expedition CK06-06</strain>
    </source>
</reference>
<accession>X1DNA1</accession>
<dbReference type="AlphaFoldDB" id="X1DNA1"/>
<gene>
    <name evidence="1" type="ORF">S03H2_07227</name>
</gene>
<protein>
    <submittedName>
        <fullName evidence="1">Uncharacterized protein</fullName>
    </submittedName>
</protein>
<organism evidence="1">
    <name type="scientific">marine sediment metagenome</name>
    <dbReference type="NCBI Taxonomy" id="412755"/>
    <lineage>
        <taxon>unclassified sequences</taxon>
        <taxon>metagenomes</taxon>
        <taxon>ecological metagenomes</taxon>
    </lineage>
</organism>
<evidence type="ECO:0000313" key="1">
    <source>
        <dbReference type="EMBL" id="GAH22436.1"/>
    </source>
</evidence>
<comment type="caution">
    <text evidence="1">The sequence shown here is derived from an EMBL/GenBank/DDBJ whole genome shotgun (WGS) entry which is preliminary data.</text>
</comment>
<dbReference type="EMBL" id="BARU01003299">
    <property type="protein sequence ID" value="GAH22436.1"/>
    <property type="molecule type" value="Genomic_DNA"/>
</dbReference>
<proteinExistence type="predicted"/>
<name>X1DNA1_9ZZZZ</name>
<sequence>MKGQLNDKARLNHIIDAIIWEIITSDLPVFKKNIVELISHLS</sequence>